<comment type="caution">
    <text evidence="1">The sequence shown here is derived from an EMBL/GenBank/DDBJ whole genome shotgun (WGS) entry which is preliminary data.</text>
</comment>
<proteinExistence type="predicted"/>
<feature type="non-terminal residue" evidence="1">
    <location>
        <position position="1"/>
    </location>
</feature>
<name>A0A5K0UBJ5_9VIRU</name>
<dbReference type="Proteomes" id="UP000594342">
    <property type="component" value="Unassembled WGS sequence"/>
</dbReference>
<evidence type="ECO:0000313" key="2">
    <source>
        <dbReference type="Proteomes" id="UP000594342"/>
    </source>
</evidence>
<reference evidence="1 2" key="1">
    <citation type="submission" date="2018-10" db="EMBL/GenBank/DDBJ databases">
        <authorList>
            <consortium name="IHU Genomes"/>
        </authorList>
    </citation>
    <scope>NUCLEOTIDE SEQUENCE [LARGE SCALE GENOMIC DNA]</scope>
    <source>
        <strain evidence="1 2">A1</strain>
    </source>
</reference>
<dbReference type="EMBL" id="UPSH01000002">
    <property type="protein sequence ID" value="VBB19010.1"/>
    <property type="molecule type" value="Genomic_DNA"/>
</dbReference>
<accession>A0A5K0UBJ5</accession>
<feature type="non-terminal residue" evidence="1">
    <location>
        <position position="137"/>
    </location>
</feature>
<keyword evidence="2" id="KW-1185">Reference proteome</keyword>
<evidence type="ECO:0000313" key="1">
    <source>
        <dbReference type="EMBL" id="VBB19010.1"/>
    </source>
</evidence>
<sequence>LIRLQYDTVLKQLFFKTIKVNKIMSVREVIKKQRKTQKALDYSEYFPRIEQFLKRQFGIVVNTSRQTGQKNFTVPQGLEMLFTYLSDNFAAKNEDKTSNTIDLNEMVATMLNKKKISSIIRNEDYLSYVQYRSQNIK</sequence>
<organism evidence="1 2">
    <name type="scientific">Yasminevirus sp. GU-2018</name>
    <dbReference type="NCBI Taxonomy" id="2420051"/>
    <lineage>
        <taxon>Viruses</taxon>
        <taxon>Varidnaviria</taxon>
        <taxon>Bamfordvirae</taxon>
        <taxon>Nucleocytoviricota</taxon>
        <taxon>Megaviricetes</taxon>
        <taxon>Imitervirales</taxon>
        <taxon>Mimiviridae</taxon>
        <taxon>Klosneuvirinae</taxon>
        <taxon>Yasminevirus</taxon>
        <taxon>Yasminevirus saudimassiliense</taxon>
    </lineage>
</organism>
<protein>
    <submittedName>
        <fullName evidence="1">Uncharacterized protein</fullName>
    </submittedName>
</protein>
<gene>
    <name evidence="1" type="ORF">YASMINEVIRUS_1542</name>
</gene>